<dbReference type="GO" id="GO:0071949">
    <property type="term" value="F:FAD binding"/>
    <property type="evidence" value="ECO:0007669"/>
    <property type="project" value="InterPro"/>
</dbReference>
<evidence type="ECO:0000256" key="4">
    <source>
        <dbReference type="ARBA" id="ARBA00023002"/>
    </source>
</evidence>
<dbReference type="OrthoDB" id="10029326at2759"/>
<gene>
    <name evidence="6" type="ORF">CNMCM5793_009082</name>
</gene>
<organism evidence="6 7">
    <name type="scientific">Aspergillus hiratsukae</name>
    <dbReference type="NCBI Taxonomy" id="1194566"/>
    <lineage>
        <taxon>Eukaryota</taxon>
        <taxon>Fungi</taxon>
        <taxon>Dikarya</taxon>
        <taxon>Ascomycota</taxon>
        <taxon>Pezizomycotina</taxon>
        <taxon>Eurotiomycetes</taxon>
        <taxon>Eurotiomycetidae</taxon>
        <taxon>Eurotiales</taxon>
        <taxon>Aspergillaceae</taxon>
        <taxon>Aspergillus</taxon>
        <taxon>Aspergillus subgen. Fumigati</taxon>
    </lineage>
</organism>
<dbReference type="InterPro" id="IPR002938">
    <property type="entry name" value="FAD-bd"/>
</dbReference>
<evidence type="ECO:0000256" key="2">
    <source>
        <dbReference type="ARBA" id="ARBA00022630"/>
    </source>
</evidence>
<dbReference type="EMBL" id="JACBAD010002044">
    <property type="protein sequence ID" value="KAF7121611.1"/>
    <property type="molecule type" value="Genomic_DNA"/>
</dbReference>
<dbReference type="Proteomes" id="UP000630445">
    <property type="component" value="Unassembled WGS sequence"/>
</dbReference>
<evidence type="ECO:0000256" key="3">
    <source>
        <dbReference type="ARBA" id="ARBA00022827"/>
    </source>
</evidence>
<dbReference type="InterPro" id="IPR050562">
    <property type="entry name" value="FAD_mOase_fung"/>
</dbReference>
<evidence type="ECO:0000259" key="5">
    <source>
        <dbReference type="Pfam" id="PF01494"/>
    </source>
</evidence>
<keyword evidence="2" id="KW-0285">Flavoprotein</keyword>
<dbReference type="Pfam" id="PF01494">
    <property type="entry name" value="FAD_binding_3"/>
    <property type="match status" value="1"/>
</dbReference>
<feature type="domain" description="FAD-binding" evidence="5">
    <location>
        <begin position="7"/>
        <end position="335"/>
    </location>
</feature>
<evidence type="ECO:0000256" key="1">
    <source>
        <dbReference type="ARBA" id="ARBA00007992"/>
    </source>
</evidence>
<dbReference type="SUPFAM" id="SSF51905">
    <property type="entry name" value="FAD/NAD(P)-binding domain"/>
    <property type="match status" value="1"/>
</dbReference>
<accession>A0A8H6P8M5</accession>
<dbReference type="InterPro" id="IPR036188">
    <property type="entry name" value="FAD/NAD-bd_sf"/>
</dbReference>
<keyword evidence="7" id="KW-1185">Reference proteome</keyword>
<keyword evidence="3" id="KW-0274">FAD</keyword>
<dbReference type="AlphaFoldDB" id="A0A8H6P8M5"/>
<dbReference type="PANTHER" id="PTHR47356">
    <property type="entry name" value="FAD-DEPENDENT MONOOXYGENASE ASQG-RELATED"/>
    <property type="match status" value="1"/>
</dbReference>
<comment type="similarity">
    <text evidence="1">Belongs to the paxM FAD-dependent monooxygenase family.</text>
</comment>
<evidence type="ECO:0000313" key="6">
    <source>
        <dbReference type="EMBL" id="KAF7121611.1"/>
    </source>
</evidence>
<evidence type="ECO:0000313" key="7">
    <source>
        <dbReference type="Proteomes" id="UP000630445"/>
    </source>
</evidence>
<dbReference type="GO" id="GO:0004497">
    <property type="term" value="F:monooxygenase activity"/>
    <property type="evidence" value="ECO:0007669"/>
    <property type="project" value="InterPro"/>
</dbReference>
<name>A0A8H6P8M5_9EURO</name>
<proteinExistence type="inferred from homology"/>
<dbReference type="PANTHER" id="PTHR47356:SF2">
    <property type="entry name" value="FAD-BINDING DOMAIN-CONTAINING PROTEIN-RELATED"/>
    <property type="match status" value="1"/>
</dbReference>
<dbReference type="PRINTS" id="PR00420">
    <property type="entry name" value="RNGMNOXGNASE"/>
</dbReference>
<reference evidence="6" key="1">
    <citation type="submission" date="2020-06" db="EMBL/GenBank/DDBJ databases">
        <title>Draft genome sequences of strains closely related to Aspergillus parafelis and Aspergillus hiratsukae.</title>
        <authorList>
            <person name="Dos Santos R.A.C."/>
            <person name="Rivero-Menendez O."/>
            <person name="Steenwyk J.L."/>
            <person name="Mead M.E."/>
            <person name="Goldman G.H."/>
            <person name="Alastruey-Izquierdo A."/>
            <person name="Rokas A."/>
        </authorList>
    </citation>
    <scope>NUCLEOTIDE SEQUENCE</scope>
    <source>
        <strain evidence="6">CNM-CM5793</strain>
    </source>
</reference>
<dbReference type="Gene3D" id="3.50.50.60">
    <property type="entry name" value="FAD/NAD(P)-binding domain"/>
    <property type="match status" value="1"/>
</dbReference>
<keyword evidence="4" id="KW-0560">Oxidoreductase</keyword>
<protein>
    <recommendedName>
        <fullName evidence="5">FAD-binding domain-containing protein</fullName>
    </recommendedName>
</protein>
<sequence>MEQCGFTVIIVGGSIAGLTLAHCLGRAGINHIVLEKGSDAAPQVGASIGILPNGARILDQLDLYREIEHHTEPLKTATICYPDGFSFSSSFPKLIHERFGYPLAFLDRQKVLEILFRSYNGNKRMHLNSEVNGLQVTSDGVVVTTIDGKEYHGHLVVGTDGVHSVIRSEIWKASPVVTEAEKKSMTVEYSCIFGISSPIDGLNAGDQVNAFFDHRTIVTIQGKGGRIYWFVIQKLHQKYIYPNSPRFTSSDAVAAAERLRNVLVYRDITFGAIWDRRETASMTALEENVFRTWHHGRMVLIGDSVHKMTPNLGQGANMAIEDAAALATFLNNLLKCPGNLDLPSTSEIESVLQQYRRARYRRVCSVYSMSRFLVRMQARDGLLHTLFGRYYAPYAGDLPADVASETIAGGGICSQRDFVDAFAGYANPAHTRSERLRHLKAVATAAAELGRWLFAQPCPFEYVWDSPGRQRQVMEITPRVVKVSDEQGRRLAVPQVMAEETSL</sequence>
<comment type="caution">
    <text evidence="6">The sequence shown here is derived from an EMBL/GenBank/DDBJ whole genome shotgun (WGS) entry which is preliminary data.</text>
</comment>